<dbReference type="AlphaFoldDB" id="A0A154BP15"/>
<evidence type="ECO:0000256" key="1">
    <source>
        <dbReference type="ARBA" id="ARBA00004651"/>
    </source>
</evidence>
<dbReference type="EMBL" id="LSGP01000023">
    <property type="protein sequence ID" value="KYZ75590.1"/>
    <property type="molecule type" value="Genomic_DNA"/>
</dbReference>
<dbReference type="Pfam" id="PF00528">
    <property type="entry name" value="BPD_transp_1"/>
    <property type="match status" value="1"/>
</dbReference>
<feature type="transmembrane region" description="Helical" evidence="7">
    <location>
        <begin position="25"/>
        <end position="48"/>
    </location>
</feature>
<accession>A0A154BP15</accession>
<evidence type="ECO:0000256" key="3">
    <source>
        <dbReference type="ARBA" id="ARBA00022475"/>
    </source>
</evidence>
<reference evidence="9 10" key="1">
    <citation type="submission" date="2016-02" db="EMBL/GenBank/DDBJ databases">
        <title>Anaerosporomusa subterraneum gen. nov., sp. nov., a spore-forming obligate anaerobe isolated from saprolite.</title>
        <authorList>
            <person name="Choi J.K."/>
            <person name="Shah M."/>
            <person name="Yee N."/>
        </authorList>
    </citation>
    <scope>NUCLEOTIDE SEQUENCE [LARGE SCALE GENOMIC DNA]</scope>
    <source>
        <strain evidence="9 10">RU4</strain>
    </source>
</reference>
<keyword evidence="5 7" id="KW-1133">Transmembrane helix</keyword>
<dbReference type="InterPro" id="IPR051393">
    <property type="entry name" value="ABC_transporter_permease"/>
</dbReference>
<dbReference type="PANTHER" id="PTHR30193:SF37">
    <property type="entry name" value="INNER MEMBRANE ABC TRANSPORTER PERMEASE PROTEIN YCJO"/>
    <property type="match status" value="1"/>
</dbReference>
<dbReference type="PANTHER" id="PTHR30193">
    <property type="entry name" value="ABC TRANSPORTER PERMEASE PROTEIN"/>
    <property type="match status" value="1"/>
</dbReference>
<dbReference type="PROSITE" id="PS50928">
    <property type="entry name" value="ABC_TM1"/>
    <property type="match status" value="1"/>
</dbReference>
<evidence type="ECO:0000313" key="9">
    <source>
        <dbReference type="EMBL" id="KYZ75590.1"/>
    </source>
</evidence>
<dbReference type="SUPFAM" id="SSF161098">
    <property type="entry name" value="MetI-like"/>
    <property type="match status" value="1"/>
</dbReference>
<keyword evidence="6 7" id="KW-0472">Membrane</keyword>
<dbReference type="Gene3D" id="1.10.3720.10">
    <property type="entry name" value="MetI-like"/>
    <property type="match status" value="1"/>
</dbReference>
<dbReference type="GO" id="GO:0055085">
    <property type="term" value="P:transmembrane transport"/>
    <property type="evidence" value="ECO:0007669"/>
    <property type="project" value="InterPro"/>
</dbReference>
<proteinExistence type="inferred from homology"/>
<evidence type="ECO:0000256" key="4">
    <source>
        <dbReference type="ARBA" id="ARBA00022692"/>
    </source>
</evidence>
<feature type="transmembrane region" description="Helical" evidence="7">
    <location>
        <begin position="171"/>
        <end position="196"/>
    </location>
</feature>
<dbReference type="InterPro" id="IPR000515">
    <property type="entry name" value="MetI-like"/>
</dbReference>
<keyword evidence="10" id="KW-1185">Reference proteome</keyword>
<evidence type="ECO:0000256" key="2">
    <source>
        <dbReference type="ARBA" id="ARBA00022448"/>
    </source>
</evidence>
<evidence type="ECO:0000256" key="6">
    <source>
        <dbReference type="ARBA" id="ARBA00023136"/>
    </source>
</evidence>
<keyword evidence="2 7" id="KW-0813">Transport</keyword>
<name>A0A154BP15_ANASB</name>
<feature type="transmembrane region" description="Helical" evidence="7">
    <location>
        <begin position="217"/>
        <end position="239"/>
    </location>
</feature>
<keyword evidence="3" id="KW-1003">Cell membrane</keyword>
<dbReference type="InterPro" id="IPR035906">
    <property type="entry name" value="MetI-like_sf"/>
</dbReference>
<evidence type="ECO:0000313" key="10">
    <source>
        <dbReference type="Proteomes" id="UP000076268"/>
    </source>
</evidence>
<dbReference type="CDD" id="cd06261">
    <property type="entry name" value="TM_PBP2"/>
    <property type="match status" value="1"/>
</dbReference>
<dbReference type="STRING" id="1794912.AXX12_12860"/>
<gene>
    <name evidence="9" type="ORF">AXX12_12860</name>
</gene>
<feature type="transmembrane region" description="Helical" evidence="7">
    <location>
        <begin position="282"/>
        <end position="302"/>
    </location>
</feature>
<feature type="transmembrane region" description="Helical" evidence="7">
    <location>
        <begin position="90"/>
        <end position="111"/>
    </location>
</feature>
<comment type="subcellular location">
    <subcellularLocation>
        <location evidence="1 7">Cell membrane</location>
        <topology evidence="1 7">Multi-pass membrane protein</topology>
    </subcellularLocation>
</comment>
<evidence type="ECO:0000256" key="7">
    <source>
        <dbReference type="RuleBase" id="RU363032"/>
    </source>
</evidence>
<comment type="caution">
    <text evidence="9">The sequence shown here is derived from an EMBL/GenBank/DDBJ whole genome shotgun (WGS) entry which is preliminary data.</text>
</comment>
<feature type="domain" description="ABC transmembrane type-1" evidence="8">
    <location>
        <begin position="86"/>
        <end position="298"/>
    </location>
</feature>
<sequence length="309" mass="34766">MIYLIFRKKRRGAILKRPMRQWRSLGTALLYLGPSLFIFSLFIFYPLIKSFRLSLHTTDLLGAEKQYVGFHQYVDIFTQGHFGQDLGVTLLFTAYTVIPGILISLLLAYIANWKLRGIGVFRTIFATPLVIAVASASLIWMMLFNPSAGVLNFFLQKIGLSSVNWLADPNWSLFSVSLVAVWRGLGFNTIVLLSGLQSVPEQLYESAKIDGAGPARTFLDITLPMLSPTLFFVFIVSVINALQAFGEINILTQGGPAEATTVIVYSIYREAFFNFNFSFASAQAIVLFLVIFLLTVLEFYVLEKKVFYR</sequence>
<keyword evidence="4 7" id="KW-0812">Transmembrane</keyword>
<evidence type="ECO:0000259" key="8">
    <source>
        <dbReference type="PROSITE" id="PS50928"/>
    </source>
</evidence>
<feature type="transmembrane region" description="Helical" evidence="7">
    <location>
        <begin position="123"/>
        <end position="143"/>
    </location>
</feature>
<organism evidence="9 10">
    <name type="scientific">Anaerosporomusa subterranea</name>
    <dbReference type="NCBI Taxonomy" id="1794912"/>
    <lineage>
        <taxon>Bacteria</taxon>
        <taxon>Bacillati</taxon>
        <taxon>Bacillota</taxon>
        <taxon>Negativicutes</taxon>
        <taxon>Acetonemataceae</taxon>
        <taxon>Anaerosporomusa</taxon>
    </lineage>
</organism>
<dbReference type="GO" id="GO:0005886">
    <property type="term" value="C:plasma membrane"/>
    <property type="evidence" value="ECO:0007669"/>
    <property type="project" value="UniProtKB-SubCell"/>
</dbReference>
<dbReference type="Proteomes" id="UP000076268">
    <property type="component" value="Unassembled WGS sequence"/>
</dbReference>
<comment type="similarity">
    <text evidence="7">Belongs to the binding-protein-dependent transport system permease family.</text>
</comment>
<protein>
    <submittedName>
        <fullName evidence="9">Glycerol-3-phosphate ABC transporter permease</fullName>
    </submittedName>
</protein>
<evidence type="ECO:0000256" key="5">
    <source>
        <dbReference type="ARBA" id="ARBA00022989"/>
    </source>
</evidence>